<evidence type="ECO:0000313" key="2">
    <source>
        <dbReference type="Proteomes" id="UP000229756"/>
    </source>
</evidence>
<reference evidence="2" key="1">
    <citation type="submission" date="2017-09" db="EMBL/GenBank/DDBJ databases">
        <title>Depth-based differentiation of microbial function through sediment-hosted aquifers and enrichment of novel symbionts in the deep terrestrial subsurface.</title>
        <authorList>
            <person name="Probst A.J."/>
            <person name="Ladd B."/>
            <person name="Jarett J.K."/>
            <person name="Geller-Mcgrath D.E."/>
            <person name="Sieber C.M.K."/>
            <person name="Emerson J.B."/>
            <person name="Anantharaman K."/>
            <person name="Thomas B.C."/>
            <person name="Malmstrom R."/>
            <person name="Stieglmeier M."/>
            <person name="Klingl A."/>
            <person name="Woyke T."/>
            <person name="Ryan C.M."/>
            <person name="Banfield J.F."/>
        </authorList>
    </citation>
    <scope>NUCLEOTIDE SEQUENCE [LARGE SCALE GENOMIC DNA]</scope>
</reference>
<evidence type="ECO:0000313" key="1">
    <source>
        <dbReference type="EMBL" id="PJC23784.1"/>
    </source>
</evidence>
<dbReference type="EMBL" id="PFSJ01000011">
    <property type="protein sequence ID" value="PJC23784.1"/>
    <property type="molecule type" value="Genomic_DNA"/>
</dbReference>
<organism evidence="1 2">
    <name type="scientific">candidate division WWE3 bacterium CG_4_9_14_0_2_um_filter_35_11</name>
    <dbReference type="NCBI Taxonomy" id="1975077"/>
    <lineage>
        <taxon>Bacteria</taxon>
        <taxon>Katanobacteria</taxon>
    </lineage>
</organism>
<accession>A0A2M8EM15</accession>
<protein>
    <submittedName>
        <fullName evidence="1">Uncharacterized protein</fullName>
    </submittedName>
</protein>
<proteinExistence type="predicted"/>
<dbReference type="Proteomes" id="UP000229756">
    <property type="component" value="Unassembled WGS sequence"/>
</dbReference>
<sequence length="141" mass="15837">MTIEPMPFTSEGVSNMEKLLFSFTTEINQMANSWYINDDELCIRYNPAGFNLESLIVDKHQGFIKRIIKSTQGTIAQVGVGIQMPCDDNRIGMLVPFFTQVNLLAISNQFSNVDKNTGVDIQKINGVFRVIKGYSHNTAKL</sequence>
<comment type="caution">
    <text evidence="1">The sequence shown here is derived from an EMBL/GenBank/DDBJ whole genome shotgun (WGS) entry which is preliminary data.</text>
</comment>
<name>A0A2M8EM15_UNCKA</name>
<dbReference type="AlphaFoldDB" id="A0A2M8EM15"/>
<gene>
    <name evidence="1" type="ORF">CO058_01585</name>
</gene>